<protein>
    <submittedName>
        <fullName evidence="2">Uncharacterized protein</fullName>
    </submittedName>
</protein>
<evidence type="ECO:0000313" key="2">
    <source>
        <dbReference type="Ensembl" id="ENSRFEP00010028220.1"/>
    </source>
</evidence>
<evidence type="ECO:0000256" key="1">
    <source>
        <dbReference type="SAM" id="Phobius"/>
    </source>
</evidence>
<keyword evidence="1" id="KW-0472">Membrane</keyword>
<keyword evidence="1" id="KW-1133">Transmembrane helix</keyword>
<keyword evidence="1" id="KW-0812">Transmembrane</keyword>
<dbReference type="Ensembl" id="ENSRFET00010030631.1">
    <property type="protein sequence ID" value="ENSRFEP00010028220.1"/>
    <property type="gene ID" value="ENSRFEG00010018756.1"/>
</dbReference>
<dbReference type="InParanoid" id="A0A671FWU1"/>
<dbReference type="Proteomes" id="UP000472240">
    <property type="component" value="Unplaced"/>
</dbReference>
<name>A0A671FWU1_RHIFE</name>
<evidence type="ECO:0000313" key="3">
    <source>
        <dbReference type="Proteomes" id="UP000472240"/>
    </source>
</evidence>
<accession>A0A671FWU1</accession>
<keyword evidence="3" id="KW-1185">Reference proteome</keyword>
<reference evidence="2" key="2">
    <citation type="submission" date="2025-09" db="UniProtKB">
        <authorList>
            <consortium name="Ensembl"/>
        </authorList>
    </citation>
    <scope>IDENTIFICATION</scope>
</reference>
<organism evidence="2 3">
    <name type="scientific">Rhinolophus ferrumequinum</name>
    <name type="common">Greater horseshoe bat</name>
    <dbReference type="NCBI Taxonomy" id="59479"/>
    <lineage>
        <taxon>Eukaryota</taxon>
        <taxon>Metazoa</taxon>
        <taxon>Chordata</taxon>
        <taxon>Craniata</taxon>
        <taxon>Vertebrata</taxon>
        <taxon>Euteleostomi</taxon>
        <taxon>Mammalia</taxon>
        <taxon>Eutheria</taxon>
        <taxon>Laurasiatheria</taxon>
        <taxon>Chiroptera</taxon>
        <taxon>Yinpterochiroptera</taxon>
        <taxon>Rhinolophoidea</taxon>
        <taxon>Rhinolophidae</taxon>
        <taxon>Rhinolophinae</taxon>
        <taxon>Rhinolophus</taxon>
    </lineage>
</organism>
<sequence>MLSVRFAATVARTMSQRAGLVSKNVLESSFTAARNLHATSTPLRRTGTLLFLMLPHFSTWLLILAVLWENILGIMANVL</sequence>
<feature type="transmembrane region" description="Helical" evidence="1">
    <location>
        <begin position="49"/>
        <end position="68"/>
    </location>
</feature>
<reference evidence="2" key="1">
    <citation type="submission" date="2025-08" db="UniProtKB">
        <authorList>
            <consortium name="Ensembl"/>
        </authorList>
    </citation>
    <scope>IDENTIFICATION</scope>
</reference>
<proteinExistence type="predicted"/>
<dbReference type="AlphaFoldDB" id="A0A671FWU1"/>